<dbReference type="EMBL" id="BGPR01130958">
    <property type="protein sequence ID" value="GBN45816.1"/>
    <property type="molecule type" value="Genomic_DNA"/>
</dbReference>
<dbReference type="GO" id="GO:0008360">
    <property type="term" value="P:regulation of cell shape"/>
    <property type="evidence" value="ECO:0007669"/>
    <property type="project" value="TreeGrafter"/>
</dbReference>
<feature type="non-terminal residue" evidence="1">
    <location>
        <position position="86"/>
    </location>
</feature>
<feature type="non-terminal residue" evidence="1">
    <location>
        <position position="1"/>
    </location>
</feature>
<dbReference type="GO" id="GO:0050772">
    <property type="term" value="P:positive regulation of axonogenesis"/>
    <property type="evidence" value="ECO:0007669"/>
    <property type="project" value="TreeGrafter"/>
</dbReference>
<dbReference type="GO" id="GO:0005886">
    <property type="term" value="C:plasma membrane"/>
    <property type="evidence" value="ECO:0007669"/>
    <property type="project" value="TreeGrafter"/>
</dbReference>
<protein>
    <submittedName>
        <fullName evidence="1">Plexin-B</fullName>
    </submittedName>
</protein>
<dbReference type="GO" id="GO:0097374">
    <property type="term" value="P:sensory neuron axon guidance"/>
    <property type="evidence" value="ECO:0007669"/>
    <property type="project" value="TreeGrafter"/>
</dbReference>
<evidence type="ECO:0000313" key="1">
    <source>
        <dbReference type="EMBL" id="GBN45816.1"/>
    </source>
</evidence>
<organism evidence="1 2">
    <name type="scientific">Araneus ventricosus</name>
    <name type="common">Orbweaver spider</name>
    <name type="synonym">Epeira ventricosa</name>
    <dbReference type="NCBI Taxonomy" id="182803"/>
    <lineage>
        <taxon>Eukaryota</taxon>
        <taxon>Metazoa</taxon>
        <taxon>Ecdysozoa</taxon>
        <taxon>Arthropoda</taxon>
        <taxon>Chelicerata</taxon>
        <taxon>Arachnida</taxon>
        <taxon>Araneae</taxon>
        <taxon>Araneomorphae</taxon>
        <taxon>Entelegynae</taxon>
        <taxon>Araneoidea</taxon>
        <taxon>Araneidae</taxon>
        <taxon>Araneus</taxon>
    </lineage>
</organism>
<dbReference type="GO" id="GO:0007162">
    <property type="term" value="P:negative regulation of cell adhesion"/>
    <property type="evidence" value="ECO:0007669"/>
    <property type="project" value="TreeGrafter"/>
</dbReference>
<dbReference type="AlphaFoldDB" id="A0A4Y2P713"/>
<accession>A0A4Y2P713</accession>
<evidence type="ECO:0000313" key="2">
    <source>
        <dbReference type="Proteomes" id="UP000499080"/>
    </source>
</evidence>
<dbReference type="PANTHER" id="PTHR22625">
    <property type="entry name" value="PLEXIN"/>
    <property type="match status" value="1"/>
</dbReference>
<dbReference type="GO" id="GO:0017154">
    <property type="term" value="F:semaphorin receptor activity"/>
    <property type="evidence" value="ECO:0007669"/>
    <property type="project" value="InterPro"/>
</dbReference>
<dbReference type="GO" id="GO:0008045">
    <property type="term" value="P:motor neuron axon guidance"/>
    <property type="evidence" value="ECO:0007669"/>
    <property type="project" value="TreeGrafter"/>
</dbReference>
<dbReference type="OrthoDB" id="6510624at2759"/>
<dbReference type="GO" id="GO:0030334">
    <property type="term" value="P:regulation of cell migration"/>
    <property type="evidence" value="ECO:0007669"/>
    <property type="project" value="TreeGrafter"/>
</dbReference>
<dbReference type="Proteomes" id="UP000499080">
    <property type="component" value="Unassembled WGS sequence"/>
</dbReference>
<comment type="caution">
    <text evidence="1">The sequence shown here is derived from an EMBL/GenBank/DDBJ whole genome shotgun (WGS) entry which is preliminary data.</text>
</comment>
<dbReference type="GO" id="GO:0002116">
    <property type="term" value="C:semaphorin receptor complex"/>
    <property type="evidence" value="ECO:0007669"/>
    <property type="project" value="TreeGrafter"/>
</dbReference>
<gene>
    <name evidence="1" type="primary">PlexB_18</name>
    <name evidence="1" type="ORF">AVEN_135148_1</name>
</gene>
<reference evidence="1 2" key="1">
    <citation type="journal article" date="2019" name="Sci. Rep.">
        <title>Orb-weaving spider Araneus ventricosus genome elucidates the spidroin gene catalogue.</title>
        <authorList>
            <person name="Kono N."/>
            <person name="Nakamura H."/>
            <person name="Ohtoshi R."/>
            <person name="Moran D.A.P."/>
            <person name="Shinohara A."/>
            <person name="Yoshida Y."/>
            <person name="Fujiwara M."/>
            <person name="Mori M."/>
            <person name="Tomita M."/>
            <person name="Arakawa K."/>
        </authorList>
    </citation>
    <scope>NUCLEOTIDE SEQUENCE [LARGE SCALE GENOMIC DNA]</scope>
</reference>
<keyword evidence="2" id="KW-1185">Reference proteome</keyword>
<sequence length="86" mass="9527">YTYHAEVGKVTASLTVLWNDDTYIDKTNVTLYKCPLLGSHGGTADCSLCLTRDRKYQCAWCDGSCKYGDACLDPVATTCPPPRIDW</sequence>
<dbReference type="InterPro" id="IPR031148">
    <property type="entry name" value="Plexin"/>
</dbReference>
<dbReference type="SUPFAM" id="SSF103575">
    <property type="entry name" value="Plexin repeat"/>
    <property type="match status" value="1"/>
</dbReference>
<dbReference type="PANTHER" id="PTHR22625:SF44">
    <property type="entry name" value="PLEXIN-B"/>
    <property type="match status" value="1"/>
</dbReference>
<name>A0A4Y2P713_ARAVE</name>
<dbReference type="Gene3D" id="3.30.1680.10">
    <property type="entry name" value="ligand-binding face of the semaphorins, domain 2"/>
    <property type="match status" value="1"/>
</dbReference>
<proteinExistence type="predicted"/>